<dbReference type="CDD" id="cd04486">
    <property type="entry name" value="YhcR_OBF_like"/>
    <property type="match status" value="1"/>
</dbReference>
<evidence type="ECO:0000259" key="5">
    <source>
        <dbReference type="PROSITE" id="PS51841"/>
    </source>
</evidence>
<dbReference type="InterPro" id="IPR001434">
    <property type="entry name" value="OmcB-like_DUF11"/>
</dbReference>
<organism evidence="6 7">
    <name type="scientific">Luteimonas yindakuii</name>
    <dbReference type="NCBI Taxonomy" id="2565782"/>
    <lineage>
        <taxon>Bacteria</taxon>
        <taxon>Pseudomonadati</taxon>
        <taxon>Pseudomonadota</taxon>
        <taxon>Gammaproteobacteria</taxon>
        <taxon>Lysobacterales</taxon>
        <taxon>Lysobacteraceae</taxon>
        <taxon>Luteimonas</taxon>
    </lineage>
</organism>
<dbReference type="Gene3D" id="2.60.40.10">
    <property type="entry name" value="Immunoglobulins"/>
    <property type="match status" value="1"/>
</dbReference>
<evidence type="ECO:0000256" key="1">
    <source>
        <dbReference type="ARBA" id="ARBA00022729"/>
    </source>
</evidence>
<evidence type="ECO:0000313" key="6">
    <source>
        <dbReference type="EMBL" id="TKS52854.1"/>
    </source>
</evidence>
<reference evidence="6 7" key="1">
    <citation type="submission" date="2019-01" db="EMBL/GenBank/DDBJ databases">
        <authorList>
            <person name="Zhang S."/>
        </authorList>
    </citation>
    <scope>NUCLEOTIDE SEQUENCE [LARGE SCALE GENOMIC DNA]</scope>
    <source>
        <strain evidence="6 7">1626</strain>
    </source>
</reference>
<dbReference type="SUPFAM" id="SSF56219">
    <property type="entry name" value="DNase I-like"/>
    <property type="match status" value="1"/>
</dbReference>
<evidence type="ECO:0000313" key="7">
    <source>
        <dbReference type="Proteomes" id="UP000298681"/>
    </source>
</evidence>
<dbReference type="Pfam" id="PF01345">
    <property type="entry name" value="DUF11"/>
    <property type="match status" value="1"/>
</dbReference>
<comment type="caution">
    <text evidence="6">The sequence shown here is derived from an EMBL/GenBank/DDBJ whole genome shotgun (WGS) entry which is preliminary data.</text>
</comment>
<evidence type="ECO:0000256" key="4">
    <source>
        <dbReference type="SAM" id="MobiDB-lite"/>
    </source>
</evidence>
<dbReference type="InterPro" id="IPR038081">
    <property type="entry name" value="CalX-like_sf"/>
</dbReference>
<gene>
    <name evidence="6" type="ORF">E4582_11495</name>
</gene>
<dbReference type="Pfam" id="PF03160">
    <property type="entry name" value="Calx-beta"/>
    <property type="match status" value="1"/>
</dbReference>
<evidence type="ECO:0000256" key="3">
    <source>
        <dbReference type="ARBA" id="ARBA00022837"/>
    </source>
</evidence>
<dbReference type="Proteomes" id="UP000298681">
    <property type="component" value="Unassembled WGS sequence"/>
</dbReference>
<dbReference type="InterPro" id="IPR007280">
    <property type="entry name" value="Peptidase_C_arc/bac"/>
</dbReference>
<dbReference type="InterPro" id="IPR001322">
    <property type="entry name" value="Lamin_tail_dom"/>
</dbReference>
<dbReference type="Gene3D" id="3.60.10.10">
    <property type="entry name" value="Endonuclease/exonuclease/phosphatase"/>
    <property type="match status" value="1"/>
</dbReference>
<feature type="domain" description="LTD" evidence="5">
    <location>
        <begin position="42"/>
        <end position="183"/>
    </location>
</feature>
<dbReference type="AlphaFoldDB" id="A0A4Z1QZQ8"/>
<proteinExistence type="predicted"/>
<dbReference type="InterPro" id="IPR013783">
    <property type="entry name" value="Ig-like_fold"/>
</dbReference>
<dbReference type="Pfam" id="PF04151">
    <property type="entry name" value="PPC"/>
    <property type="match status" value="1"/>
</dbReference>
<sequence length="1210" mass="124860">MQQPRDRCRIGPGPGGQTGRGAMRMLAGRLLLAMALGCGLGATAHAQVVVSQVYGAGGNSGAVHDADYVELFNRGDTPEPLGGRSLQYASATGTGNFGASATQLVALPDVSLAPRQYFLVGLAGGANGAPLPAVDASGTINMAAAAGKVALVEGTTSLGCNGGSTPCTPDQSARIVDLVGFGSANWFEGSGPAPALSAALAGWRADDGCTDSNDNAADFSARAPAPRNRATPALPCAGGGTPWLTIADTAAAEGDSGNTPFFFNVRLDRPAPAGGVRVGYATADGTATVSGDDYIAAAGTVEFAEGETSKTVVVQVRGDTVTEPDETFVVTLSSPDGAQLQRAEATGTILNDDVTRLAIHAIQGAGARSPYENLAVATEGIVTARRNNGFFLQTADGEDDGNPATSEGVFVFTSTAPPDAASVGNRVLVQGTVIEYVPAADPYQLPLTEITNASVVQLSSGHALGAPVQLTTALPHPDGALDQLEPLEGMRVSAADFTVVAPTGGNVNETQATATSNGRFAVVVTGTPRPFREAGLPRMDPDPLGSSAPMIPRWDFNPELIAVNSSTIGAPTANLAAGCRVVDGSLVGPLDYSFRRYTIYPEAELSVACEGTDQPRPAQLPGPDHATFATYNLERFFDVINDPAIGEPVLTAEAFERRLRKASLAVRGYLHLPDILGVTEVENLATLQTLATRINADAIASGQGDPGYVAHLIEGNDVGGIDVGLLVRGGDNGAGASRVEVHAVTQEGADTVLVNPDGSSSLLNDRPPLRLDATIRFADGRTLPVTAIIVHQRSLSGIEDDAGGANGWVSAGARVRAKRQAQAEFLAGLVQGIQQADPQRGLVVLGDFNAFEFNDGHVDAMGVVTGQPSPDGETAVDGDGVDLVEPDLRNTTLDAAPDQRYSFVFDYQAQTLDHILVNRALLESPDVVGHAISHARINADFPEIARNEADTPTRLSDHDPTLLLVRMAPLRHADLAVTAEANAAETAVGRTMAFAATLSNAGPDVAQFAGIGFALDARLDDLEVDAPAGWSCDAPVQGATNTSLACTTGSLAAGADAVFGLAATAPQDALGRDMTLAVAATSQTADPDESDNAASASTRVVEDPQAAPLLANGVPAIALSGDAGTSLLYRIELPPGARNLRVTSYGGSGDVTLLLRRDEPPTADTWDARSARPGNNEVVQIARPADGIWYVRVEGVRDFARLTLTARWQP</sequence>
<dbReference type="InterPro" id="IPR003644">
    <property type="entry name" value="Calx_beta"/>
</dbReference>
<dbReference type="GO" id="GO:0007154">
    <property type="term" value="P:cell communication"/>
    <property type="evidence" value="ECO:0007669"/>
    <property type="project" value="InterPro"/>
</dbReference>
<dbReference type="SMART" id="SM00237">
    <property type="entry name" value="Calx_beta"/>
    <property type="match status" value="1"/>
</dbReference>
<keyword evidence="7" id="KW-1185">Reference proteome</keyword>
<keyword evidence="1" id="KW-0732">Signal</keyword>
<evidence type="ECO:0000256" key="2">
    <source>
        <dbReference type="ARBA" id="ARBA00022737"/>
    </source>
</evidence>
<dbReference type="PROSITE" id="PS51841">
    <property type="entry name" value="LTD"/>
    <property type="match status" value="1"/>
</dbReference>
<dbReference type="EMBL" id="SPUH01000002">
    <property type="protein sequence ID" value="TKS52854.1"/>
    <property type="molecule type" value="Genomic_DNA"/>
</dbReference>
<dbReference type="PANTHER" id="PTHR42834">
    <property type="entry name" value="ENDONUCLEASE/EXONUCLEASE/PHOSPHATASE FAMILY PROTEIN (AFU_ORTHOLOGUE AFUA_3G09210)"/>
    <property type="match status" value="1"/>
</dbReference>
<dbReference type="InterPro" id="IPR036691">
    <property type="entry name" value="Endo/exonu/phosph_ase_sf"/>
</dbReference>
<protein>
    <submittedName>
        <fullName evidence="6">Nuclease</fullName>
    </submittedName>
</protein>
<dbReference type="SUPFAM" id="SSF141072">
    <property type="entry name" value="CalX-like"/>
    <property type="match status" value="1"/>
</dbReference>
<keyword evidence="2" id="KW-0677">Repeat</keyword>
<keyword evidence="3" id="KW-0106">Calcium</keyword>
<dbReference type="PANTHER" id="PTHR42834:SF1">
    <property type="entry name" value="ENDONUCLEASE_EXONUCLEASE_PHOSPHATASE FAMILY PROTEIN (AFU_ORTHOLOGUE AFUA_3G09210)"/>
    <property type="match status" value="1"/>
</dbReference>
<feature type="region of interest" description="Disordered" evidence="4">
    <location>
        <begin position="1"/>
        <end position="20"/>
    </location>
</feature>
<accession>A0A4Z1QZQ8</accession>
<dbReference type="Gene3D" id="2.60.40.2030">
    <property type="match status" value="1"/>
</dbReference>
<dbReference type="GO" id="GO:0016020">
    <property type="term" value="C:membrane"/>
    <property type="evidence" value="ECO:0007669"/>
    <property type="project" value="InterPro"/>
</dbReference>
<dbReference type="Gene3D" id="2.60.120.380">
    <property type="match status" value="1"/>
</dbReference>
<name>A0A4Z1QZQ8_9GAMM</name>